<dbReference type="SUPFAM" id="SSF75632">
    <property type="entry name" value="Cullin homology domain"/>
    <property type="match status" value="1"/>
</dbReference>
<dbReference type="GO" id="GO:0006511">
    <property type="term" value="P:ubiquitin-dependent protein catabolic process"/>
    <property type="evidence" value="ECO:0007669"/>
    <property type="project" value="InterPro"/>
</dbReference>
<feature type="compositionally biased region" description="Polar residues" evidence="7">
    <location>
        <begin position="147"/>
        <end position="156"/>
    </location>
</feature>
<comment type="caution">
    <text evidence="10">The sequence shown here is derived from an EMBL/GenBank/DDBJ whole genome shotgun (WGS) entry which is preliminary data.</text>
</comment>
<name>V5GD90_BYSSN</name>
<keyword evidence="5" id="KW-0131">Cell cycle</keyword>
<keyword evidence="11" id="KW-1185">Reference proteome</keyword>
<dbReference type="Gene3D" id="3.30.230.130">
    <property type="entry name" value="Cullin, Chain C, Domain 2"/>
    <property type="match status" value="1"/>
</dbReference>
<dbReference type="GO" id="GO:0070979">
    <property type="term" value="P:protein K11-linked ubiquitination"/>
    <property type="evidence" value="ECO:0007669"/>
    <property type="project" value="TreeGrafter"/>
</dbReference>
<dbReference type="PANTHER" id="PTHR45957:SF1">
    <property type="entry name" value="ANAPHASE-PROMOTING COMPLEX SUBUNIT 2"/>
    <property type="match status" value="1"/>
</dbReference>
<dbReference type="HOGENOM" id="CLU_007149_0_0_1"/>
<evidence type="ECO:0000313" key="11">
    <source>
        <dbReference type="Proteomes" id="UP000018001"/>
    </source>
</evidence>
<accession>V5GD90</accession>
<evidence type="ECO:0000256" key="7">
    <source>
        <dbReference type="SAM" id="MobiDB-lite"/>
    </source>
</evidence>
<dbReference type="GO" id="GO:0007091">
    <property type="term" value="P:metaphase/anaphase transition of mitotic cell cycle"/>
    <property type="evidence" value="ECO:0007669"/>
    <property type="project" value="TreeGrafter"/>
</dbReference>
<keyword evidence="2" id="KW-0132">Cell division</keyword>
<dbReference type="InterPro" id="IPR036317">
    <property type="entry name" value="Cullin_homology_sf"/>
</dbReference>
<evidence type="ECO:0000256" key="4">
    <source>
        <dbReference type="ARBA" id="ARBA00022786"/>
    </source>
</evidence>
<dbReference type="InterPro" id="IPR059120">
    <property type="entry name" value="Cullin-like_AB"/>
</dbReference>
<dbReference type="OrthoDB" id="5581181at2759"/>
<dbReference type="InterPro" id="IPR013945">
    <property type="entry name" value="Pkr1"/>
</dbReference>
<gene>
    <name evidence="10" type="ORF">PVAR5_8786</name>
</gene>
<dbReference type="InterPro" id="IPR014786">
    <property type="entry name" value="ANAPC2_C"/>
</dbReference>
<dbReference type="GO" id="GO:0051301">
    <property type="term" value="P:cell division"/>
    <property type="evidence" value="ECO:0007669"/>
    <property type="project" value="UniProtKB-KW"/>
</dbReference>
<dbReference type="FunFam" id="1.10.10.10:FF:000409">
    <property type="entry name" value="Anaphase-promoting complex subunit ApcB"/>
    <property type="match status" value="1"/>
</dbReference>
<dbReference type="Gene3D" id="1.10.10.10">
    <property type="entry name" value="Winged helix-like DNA-binding domain superfamily/Winged helix DNA-binding domain"/>
    <property type="match status" value="1"/>
</dbReference>
<proteinExistence type="inferred from homology"/>
<evidence type="ECO:0000256" key="5">
    <source>
        <dbReference type="ARBA" id="ARBA00023306"/>
    </source>
</evidence>
<feature type="transmembrane region" description="Helical" evidence="8">
    <location>
        <begin position="48"/>
        <end position="66"/>
    </location>
</feature>
<dbReference type="Pfam" id="PF26557">
    <property type="entry name" value="Cullin_AB"/>
    <property type="match status" value="1"/>
</dbReference>
<protein>
    <recommendedName>
        <fullName evidence="1">Anaphase-promoting complex subunit 2</fullName>
    </recommendedName>
</protein>
<dbReference type="Pfam" id="PF25773">
    <property type="entry name" value="TPR_ANAPC2"/>
    <property type="match status" value="1"/>
</dbReference>
<keyword evidence="4" id="KW-0833">Ubl conjugation pathway</keyword>
<dbReference type="EMBL" id="BAUL01000351">
    <property type="protein sequence ID" value="GAE00052.1"/>
    <property type="molecule type" value="Genomic_DNA"/>
</dbReference>
<dbReference type="FunFam" id="1.20.1310.10:FF:000033">
    <property type="entry name" value="Anaphase-promoting complex subunit ApcB"/>
    <property type="match status" value="1"/>
</dbReference>
<dbReference type="PANTHER" id="PTHR45957">
    <property type="entry name" value="ANAPHASE-PROMOTING COMPLEX SUBUNIT 2"/>
    <property type="match status" value="1"/>
</dbReference>
<dbReference type="InterPro" id="IPR036390">
    <property type="entry name" value="WH_DNA-bd_sf"/>
</dbReference>
<evidence type="ECO:0000256" key="3">
    <source>
        <dbReference type="ARBA" id="ARBA00022776"/>
    </source>
</evidence>
<dbReference type="InterPro" id="IPR057975">
    <property type="entry name" value="TPR_ANAPC2"/>
</dbReference>
<dbReference type="PROSITE" id="PS50069">
    <property type="entry name" value="CULLIN_2"/>
    <property type="match status" value="1"/>
</dbReference>
<feature type="compositionally biased region" description="Basic and acidic residues" evidence="7">
    <location>
        <begin position="75"/>
        <end position="92"/>
    </location>
</feature>
<dbReference type="InterPro" id="IPR044554">
    <property type="entry name" value="ANAPC2"/>
</dbReference>
<sequence length="1105" mass="123289">MASFVEDLWSSIFTPGPTSTLLVATNATFAALQALLFALLLATYSIHFVILSFLSGSLWWSINWFAREVRETQAREEEKAKREGKTKSDETRTPAALDNTESDTETESLAGSRRLKASGQVGSSGSAAGKLGSSSEDEQLRKRRSLGESSGYVSTDSEWEKVDDKNADSAYSMFQNVPLSIGRKRVFDSVFSPASLDHAAAPHLTTPLLGLLAADQSFDSATEIASPSQSRRLSAREEDQAAAWDKAWNAATSFLSVPDRGFAVLEASDDMDETEFLKQWNRYNRPSKQTADALKYLLKSSPLSNIPQDRPEEHDLFEWYGNEMRRHFLVNFRGSLVQLLKEPVQEGLLHRILRYCLLMRRIYFTHLVDYALPLVDVDKQEAVFLKIQRIFHAIVAFSLPAAPISSLLAVEFAKEAYVILEIDAASPDDLEEDDEDAMRDDPDVDKKHTTSYRAYKAEASEETRIHMLIEGETEQAEAARERLLPLLADLQTVGLGGDRAQKVFAGVMSSMMTEFVKHAYSRQWEAPSLVIQHLRLWVENVYARLVVEVLAILNVSDGRQKPHDHLDVRLGDVEKWQEIAVARLGALRTSELFDVIVEWPTSSGAIEDLKHFATSPASRSYIASSFIAMLNQRLLQPGASTVQILQVYISIIRAFNLLDPRGVILDRVARPIRRYLRDREDTVKVIVNGLLADPVNADGQPSASNSDTLAELATELTKAREASLRPDMGELDWDDMNWMPDPIDAAPDYKKSKNSDVIGSLISLFDSKEMFVRELQNMLADRLVKKRADFEQETSVLELLKVRFGDSALQACEVMLRDIFDSKRVDAVVRNDQKLARRQLSPRRSPGKKPTAAEDVPQLHAKILSRFFWPSLQEQTFKIPDEIVSLQQRYTAGFESLKQSRKLTWLNGLGQVTVELDLEDRVFTDEVTTWQATVIYAFQSAEDANSSKSVSELSQQLEMSASLVRSACLFWVSKRILVETQRDTFRVLEVLPSEEDNDAIGVAETDTGEGTAGAAAAADAAAAAAAKETADAAASEKMKLYWQFIVGMLTNQGAMPLQRIVMMLQIAVPGGFPFSNEELREFLAGMVTQGKLEIVSGGSYKIIPH</sequence>
<dbReference type="eggNOG" id="KOG2165">
    <property type="taxonomic scope" value="Eukaryota"/>
</dbReference>
<evidence type="ECO:0000256" key="6">
    <source>
        <dbReference type="PROSITE-ProRule" id="PRU00330"/>
    </source>
</evidence>
<dbReference type="Proteomes" id="UP000018001">
    <property type="component" value="Unassembled WGS sequence"/>
</dbReference>
<evidence type="ECO:0000256" key="2">
    <source>
        <dbReference type="ARBA" id="ARBA00022618"/>
    </source>
</evidence>
<dbReference type="InterPro" id="IPR036388">
    <property type="entry name" value="WH-like_DNA-bd_sf"/>
</dbReference>
<dbReference type="Gene3D" id="1.20.1310.10">
    <property type="entry name" value="Cullin Repeats"/>
    <property type="match status" value="1"/>
</dbReference>
<dbReference type="FunFam" id="3.30.230.130:FF:000013">
    <property type="entry name" value="Anaphase-promoting complex subunit ApcB, putative"/>
    <property type="match status" value="1"/>
</dbReference>
<feature type="region of interest" description="Disordered" evidence="7">
    <location>
        <begin position="75"/>
        <end position="159"/>
    </location>
</feature>
<dbReference type="SMART" id="SM00182">
    <property type="entry name" value="CULLIN"/>
    <property type="match status" value="1"/>
</dbReference>
<reference evidence="11" key="1">
    <citation type="journal article" date="2014" name="Genome Announc.">
        <title>Draft genome sequence of the formaldehyde-resistant fungus Byssochlamys spectabilis No. 5 (anamorph Paecilomyces variotii No. 5) (NBRC109023).</title>
        <authorList>
            <person name="Oka T."/>
            <person name="Ekino K."/>
            <person name="Fukuda K."/>
            <person name="Nomura Y."/>
        </authorList>
    </citation>
    <scope>NUCLEOTIDE SEQUENCE [LARGE SCALE GENOMIC DNA]</scope>
    <source>
        <strain evidence="11">No. 5 / NBRC 109023</strain>
    </source>
</reference>
<dbReference type="SMART" id="SM01013">
    <property type="entry name" value="APC2"/>
    <property type="match status" value="1"/>
</dbReference>
<dbReference type="GO" id="GO:0031625">
    <property type="term" value="F:ubiquitin protein ligase binding"/>
    <property type="evidence" value="ECO:0007669"/>
    <property type="project" value="InterPro"/>
</dbReference>
<feature type="compositionally biased region" description="Low complexity" evidence="7">
    <location>
        <begin position="117"/>
        <end position="134"/>
    </location>
</feature>
<dbReference type="Pfam" id="PF08636">
    <property type="entry name" value="Pkr1"/>
    <property type="match status" value="1"/>
</dbReference>
<evidence type="ECO:0000259" key="9">
    <source>
        <dbReference type="PROSITE" id="PS50069"/>
    </source>
</evidence>
<evidence type="ECO:0000256" key="8">
    <source>
        <dbReference type="SAM" id="Phobius"/>
    </source>
</evidence>
<dbReference type="Pfam" id="PF08672">
    <property type="entry name" value="ANAPC2"/>
    <property type="match status" value="1"/>
</dbReference>
<dbReference type="GO" id="GO:0005680">
    <property type="term" value="C:anaphase-promoting complex"/>
    <property type="evidence" value="ECO:0007669"/>
    <property type="project" value="TreeGrafter"/>
</dbReference>
<keyword evidence="3" id="KW-0498">Mitosis</keyword>
<dbReference type="SUPFAM" id="SSF46785">
    <property type="entry name" value="Winged helix' DNA-binding domain"/>
    <property type="match status" value="1"/>
</dbReference>
<comment type="similarity">
    <text evidence="6">Belongs to the cullin family.</text>
</comment>
<evidence type="ECO:0000313" key="10">
    <source>
        <dbReference type="EMBL" id="GAE00052.1"/>
    </source>
</evidence>
<keyword evidence="8" id="KW-1133">Transmembrane helix</keyword>
<dbReference type="GO" id="GO:0070072">
    <property type="term" value="P:vacuolar proton-transporting V-type ATPase complex assembly"/>
    <property type="evidence" value="ECO:0007669"/>
    <property type="project" value="InterPro"/>
</dbReference>
<dbReference type="InParanoid" id="V5GD90"/>
<feature type="domain" description="Cullin family profile" evidence="9">
    <location>
        <begin position="761"/>
        <end position="972"/>
    </location>
</feature>
<dbReference type="AlphaFoldDB" id="V5GD90"/>
<keyword evidence="8" id="KW-0812">Transmembrane</keyword>
<organism evidence="10 11">
    <name type="scientific">Byssochlamys spectabilis (strain No. 5 / NBRC 109023)</name>
    <name type="common">Paecilomyces variotii</name>
    <dbReference type="NCBI Taxonomy" id="1356009"/>
    <lineage>
        <taxon>Eukaryota</taxon>
        <taxon>Fungi</taxon>
        <taxon>Dikarya</taxon>
        <taxon>Ascomycota</taxon>
        <taxon>Pezizomycotina</taxon>
        <taxon>Eurotiomycetes</taxon>
        <taxon>Eurotiomycetidae</taxon>
        <taxon>Eurotiales</taxon>
        <taxon>Thermoascaceae</taxon>
        <taxon>Paecilomyces</taxon>
    </lineage>
</organism>
<feature type="transmembrane region" description="Helical" evidence="8">
    <location>
        <begin position="20"/>
        <end position="41"/>
    </location>
</feature>
<evidence type="ECO:0000256" key="1">
    <source>
        <dbReference type="ARBA" id="ARBA00016068"/>
    </source>
</evidence>
<dbReference type="InterPro" id="IPR016158">
    <property type="entry name" value="Cullin_homology"/>
</dbReference>
<keyword evidence="8" id="KW-0472">Membrane</keyword>